<dbReference type="SUPFAM" id="SSF51735">
    <property type="entry name" value="NAD(P)-binding Rossmann-fold domains"/>
    <property type="match status" value="1"/>
</dbReference>
<comment type="caution">
    <text evidence="5">The sequence shown here is derived from an EMBL/GenBank/DDBJ whole genome shotgun (WGS) entry which is preliminary data.</text>
</comment>
<evidence type="ECO:0000259" key="4">
    <source>
        <dbReference type="Pfam" id="PF22725"/>
    </source>
</evidence>
<dbReference type="Pfam" id="PF01408">
    <property type="entry name" value="GFO_IDH_MocA"/>
    <property type="match status" value="1"/>
</dbReference>
<dbReference type="SUPFAM" id="SSF55347">
    <property type="entry name" value="Glyceraldehyde-3-phosphate dehydrogenase-like, C-terminal domain"/>
    <property type="match status" value="1"/>
</dbReference>
<dbReference type="GO" id="GO:0000166">
    <property type="term" value="F:nucleotide binding"/>
    <property type="evidence" value="ECO:0007669"/>
    <property type="project" value="InterPro"/>
</dbReference>
<dbReference type="InterPro" id="IPR055170">
    <property type="entry name" value="GFO_IDH_MocA-like_dom"/>
</dbReference>
<evidence type="ECO:0000256" key="2">
    <source>
        <dbReference type="ARBA" id="ARBA00023002"/>
    </source>
</evidence>
<dbReference type="PANTHER" id="PTHR42840:SF3">
    <property type="entry name" value="BINDING ROSSMANN FOLD OXIDOREDUCTASE, PUTATIVE (AFU_ORTHOLOGUE AFUA_2G10240)-RELATED"/>
    <property type="match status" value="1"/>
</dbReference>
<dbReference type="PANTHER" id="PTHR42840">
    <property type="entry name" value="NAD(P)-BINDING ROSSMANN-FOLD SUPERFAMILY PROTEIN-RELATED"/>
    <property type="match status" value="1"/>
</dbReference>
<dbReference type="EMBL" id="BQMJ01000029">
    <property type="protein sequence ID" value="GJQ12000.1"/>
    <property type="molecule type" value="Genomic_DNA"/>
</dbReference>
<reference evidence="5" key="2">
    <citation type="submission" date="2022-01" db="EMBL/GenBank/DDBJ databases">
        <authorList>
            <person name="Hirooka S."/>
            <person name="Miyagishima S.Y."/>
        </authorList>
    </citation>
    <scope>NUCLEOTIDE SEQUENCE</scope>
    <source>
        <strain evidence="5">NBRC 102759</strain>
    </source>
</reference>
<organism evidence="5 6">
    <name type="scientific">Galdieria partita</name>
    <dbReference type="NCBI Taxonomy" id="83374"/>
    <lineage>
        <taxon>Eukaryota</taxon>
        <taxon>Rhodophyta</taxon>
        <taxon>Bangiophyceae</taxon>
        <taxon>Galdieriales</taxon>
        <taxon>Galdieriaceae</taxon>
        <taxon>Galdieria</taxon>
    </lineage>
</organism>
<comment type="similarity">
    <text evidence="1">Belongs to the Gfo/Idh/MocA family.</text>
</comment>
<dbReference type="GO" id="GO:0005737">
    <property type="term" value="C:cytoplasm"/>
    <property type="evidence" value="ECO:0007669"/>
    <property type="project" value="TreeGrafter"/>
</dbReference>
<feature type="domain" description="Gfo/Idh/MocA-like oxidoreductase N-terminal" evidence="3">
    <location>
        <begin position="8"/>
        <end position="126"/>
    </location>
</feature>
<name>A0A9C7PX05_9RHOD</name>
<protein>
    <recommendedName>
        <fullName evidence="7">Inositol 2-dehydrogenase</fullName>
    </recommendedName>
</protein>
<evidence type="ECO:0000259" key="3">
    <source>
        <dbReference type="Pfam" id="PF01408"/>
    </source>
</evidence>
<sequence>MTSVLRRLRICVIGLGEMGIIHARNLVKFPGVELSLACNRKEILQNLGQELRAARTFQNYEEAITDKEIEAVVLATKPRDHAKQVALAAKHGKAIFCEKPLGYSTDAFADLEETVQSAGVKCMIGFQRRFDPCYRGAWEQTRRSAMGKSLVLKCTSGDPDFPDKYQRDLGFNSTLLDLAVHDIDLARWLLRSEVIRVFASCDALVYPHLKDMGESDTALCILEMESGARCFMHLSRSLRYGYNVTSELVSADGTIQIGEVKETPMVTLKAGRASTDICPSFSQRFRIAFRDEMQAFVDLLRGEQVGHFANIHDAIEATRVAETLVQSWRTGMPARVIRPSKKETQDVSKEAS</sequence>
<accession>A0A9C7PX05</accession>
<gene>
    <name evidence="5" type="ORF">GpartN1_g3791.t1</name>
</gene>
<evidence type="ECO:0008006" key="7">
    <source>
        <dbReference type="Google" id="ProtNLM"/>
    </source>
</evidence>
<proteinExistence type="inferred from homology"/>
<dbReference type="OrthoDB" id="446809at2759"/>
<feature type="domain" description="GFO/IDH/MocA-like oxidoreductase" evidence="4">
    <location>
        <begin position="143"/>
        <end position="255"/>
    </location>
</feature>
<evidence type="ECO:0000313" key="6">
    <source>
        <dbReference type="Proteomes" id="UP001061958"/>
    </source>
</evidence>
<dbReference type="Gene3D" id="3.40.50.720">
    <property type="entry name" value="NAD(P)-binding Rossmann-like Domain"/>
    <property type="match status" value="1"/>
</dbReference>
<evidence type="ECO:0000256" key="1">
    <source>
        <dbReference type="ARBA" id="ARBA00010928"/>
    </source>
</evidence>
<dbReference type="GO" id="GO:0016491">
    <property type="term" value="F:oxidoreductase activity"/>
    <property type="evidence" value="ECO:0007669"/>
    <property type="project" value="UniProtKB-KW"/>
</dbReference>
<keyword evidence="2" id="KW-0560">Oxidoreductase</keyword>
<dbReference type="GO" id="GO:0006740">
    <property type="term" value="P:NADPH regeneration"/>
    <property type="evidence" value="ECO:0007669"/>
    <property type="project" value="TreeGrafter"/>
</dbReference>
<dbReference type="InterPro" id="IPR036291">
    <property type="entry name" value="NAD(P)-bd_dom_sf"/>
</dbReference>
<dbReference type="Pfam" id="PF22725">
    <property type="entry name" value="GFO_IDH_MocA_C3"/>
    <property type="match status" value="1"/>
</dbReference>
<dbReference type="Proteomes" id="UP001061958">
    <property type="component" value="Unassembled WGS sequence"/>
</dbReference>
<evidence type="ECO:0000313" key="5">
    <source>
        <dbReference type="EMBL" id="GJQ12000.1"/>
    </source>
</evidence>
<dbReference type="InterPro" id="IPR000683">
    <property type="entry name" value="Gfo/Idh/MocA-like_OxRdtase_N"/>
</dbReference>
<keyword evidence="6" id="KW-1185">Reference proteome</keyword>
<dbReference type="Gene3D" id="3.30.360.10">
    <property type="entry name" value="Dihydrodipicolinate Reductase, domain 2"/>
    <property type="match status" value="1"/>
</dbReference>
<dbReference type="AlphaFoldDB" id="A0A9C7PX05"/>
<reference evidence="5" key="1">
    <citation type="journal article" date="2022" name="Proc. Natl. Acad. Sci. U.S.A.">
        <title>Life cycle and functional genomics of the unicellular red alga Galdieria for elucidating algal and plant evolution and industrial use.</title>
        <authorList>
            <person name="Hirooka S."/>
            <person name="Itabashi T."/>
            <person name="Ichinose T.M."/>
            <person name="Onuma R."/>
            <person name="Fujiwara T."/>
            <person name="Yamashita S."/>
            <person name="Jong L.W."/>
            <person name="Tomita R."/>
            <person name="Iwane A.H."/>
            <person name="Miyagishima S.Y."/>
        </authorList>
    </citation>
    <scope>NUCLEOTIDE SEQUENCE</scope>
    <source>
        <strain evidence="5">NBRC 102759</strain>
    </source>
</reference>